<dbReference type="Proteomes" id="UP001163321">
    <property type="component" value="Chromosome 7"/>
</dbReference>
<keyword evidence="2" id="KW-1185">Reference proteome</keyword>
<dbReference type="EMBL" id="CM047586">
    <property type="protein sequence ID" value="KAI9908951.1"/>
    <property type="molecule type" value="Genomic_DNA"/>
</dbReference>
<sequence length="261" mass="27875">MDDDALKPVEDDEVDTEPDQFLADLPPPGRADVAVLPASTSALQSTPCGSTSVVSEPQERRAQVGASPYIAPFTPGGSPPLGGNGAMYGFGPTRPKTPSSSGGRTSSSNRVAKPQLVPVTKAATAFGSSPALPRDDVVNHLPPKLLETLVDVIRTLDQLADGVANFRPDQLRFLSDKATRYVEILHETDKAAAAYHADIPLQVLAMLDAEDGSNPELFTKTQLEKCREESDQVAAKAETLELLKQALQAGMEQWRDEPDCT</sequence>
<accession>A0ACC0VS74</accession>
<evidence type="ECO:0000313" key="2">
    <source>
        <dbReference type="Proteomes" id="UP001163321"/>
    </source>
</evidence>
<protein>
    <submittedName>
        <fullName evidence="1">Uncharacterized protein</fullName>
    </submittedName>
</protein>
<comment type="caution">
    <text evidence="1">The sequence shown here is derived from an EMBL/GenBank/DDBJ whole genome shotgun (WGS) entry which is preliminary data.</text>
</comment>
<reference evidence="1 2" key="1">
    <citation type="journal article" date="2022" name="bioRxiv">
        <title>The genome of the oomycete Peronosclerospora sorghi, a cosmopolitan pathogen of maize and sorghum, is inflated with dispersed pseudogenes.</title>
        <authorList>
            <person name="Fletcher K."/>
            <person name="Martin F."/>
            <person name="Isakeit T."/>
            <person name="Cavanaugh K."/>
            <person name="Magill C."/>
            <person name="Michelmore R."/>
        </authorList>
    </citation>
    <scope>NUCLEOTIDE SEQUENCE [LARGE SCALE GENOMIC DNA]</scope>
    <source>
        <strain evidence="1">P6</strain>
    </source>
</reference>
<organism evidence="1 2">
    <name type="scientific">Peronosclerospora sorghi</name>
    <dbReference type="NCBI Taxonomy" id="230839"/>
    <lineage>
        <taxon>Eukaryota</taxon>
        <taxon>Sar</taxon>
        <taxon>Stramenopiles</taxon>
        <taxon>Oomycota</taxon>
        <taxon>Peronosporomycetes</taxon>
        <taxon>Peronosporales</taxon>
        <taxon>Peronosporaceae</taxon>
        <taxon>Peronosclerospora</taxon>
    </lineage>
</organism>
<evidence type="ECO:0000313" key="1">
    <source>
        <dbReference type="EMBL" id="KAI9908951.1"/>
    </source>
</evidence>
<name>A0ACC0VS74_9STRA</name>
<gene>
    <name evidence="1" type="ORF">PsorP6_014985</name>
</gene>
<proteinExistence type="predicted"/>